<sequence>MRGALALVLLIRKSICGIELLTMCEPRRDSNFYSILMARARDIKRHIVLYNTNEYFMRQFDDAFEGVCSLHDIKMAVKSLTDDEIKKNMKNLKKKLARSECAHAEEIRQNLEDISISDLTWRDPIASQVIDDDSVIVKNLDRYARLKLCMSQLKSSYSLAWRGLKKKILA</sequence>
<organism evidence="3 4">
    <name type="scientific">Rhizophagus clarus</name>
    <dbReference type="NCBI Taxonomy" id="94130"/>
    <lineage>
        <taxon>Eukaryota</taxon>
        <taxon>Fungi</taxon>
        <taxon>Fungi incertae sedis</taxon>
        <taxon>Mucoromycota</taxon>
        <taxon>Glomeromycotina</taxon>
        <taxon>Glomeromycetes</taxon>
        <taxon>Glomerales</taxon>
        <taxon>Glomeraceae</taxon>
        <taxon>Rhizophagus</taxon>
    </lineage>
</organism>
<feature type="signal peptide" evidence="2">
    <location>
        <begin position="1"/>
        <end position="17"/>
    </location>
</feature>
<feature type="coiled-coil region" evidence="1">
    <location>
        <begin position="82"/>
        <end position="114"/>
    </location>
</feature>
<evidence type="ECO:0000313" key="4">
    <source>
        <dbReference type="Proteomes" id="UP000247702"/>
    </source>
</evidence>
<name>A0A2Z6QBF4_9GLOM</name>
<keyword evidence="4" id="KW-1185">Reference proteome</keyword>
<keyword evidence="2" id="KW-0732">Signal</keyword>
<keyword evidence="1" id="KW-0175">Coiled coil</keyword>
<dbReference type="Proteomes" id="UP000247702">
    <property type="component" value="Unassembled WGS sequence"/>
</dbReference>
<dbReference type="EMBL" id="BEXD01000368">
    <property type="protein sequence ID" value="GBB86845.1"/>
    <property type="molecule type" value="Genomic_DNA"/>
</dbReference>
<evidence type="ECO:0000256" key="2">
    <source>
        <dbReference type="SAM" id="SignalP"/>
    </source>
</evidence>
<accession>A0A2Z6QBF4</accession>
<protein>
    <submittedName>
        <fullName evidence="3">Uncharacterized protein</fullName>
    </submittedName>
</protein>
<feature type="chain" id="PRO_5016436715" evidence="2">
    <location>
        <begin position="18"/>
        <end position="170"/>
    </location>
</feature>
<dbReference type="AlphaFoldDB" id="A0A2Z6QBF4"/>
<evidence type="ECO:0000256" key="1">
    <source>
        <dbReference type="SAM" id="Coils"/>
    </source>
</evidence>
<comment type="caution">
    <text evidence="3">The sequence shown here is derived from an EMBL/GenBank/DDBJ whole genome shotgun (WGS) entry which is preliminary data.</text>
</comment>
<proteinExistence type="predicted"/>
<reference evidence="3 4" key="1">
    <citation type="submission" date="2017-11" db="EMBL/GenBank/DDBJ databases">
        <title>The genome of Rhizophagus clarus HR1 reveals common genetic basis of auxotrophy among arbuscular mycorrhizal fungi.</title>
        <authorList>
            <person name="Kobayashi Y."/>
        </authorList>
    </citation>
    <scope>NUCLEOTIDE SEQUENCE [LARGE SCALE GENOMIC DNA]</scope>
    <source>
        <strain evidence="3 4">HR1</strain>
    </source>
</reference>
<gene>
    <name evidence="3" type="ORF">RclHR1_13290013</name>
</gene>
<evidence type="ECO:0000313" key="3">
    <source>
        <dbReference type="EMBL" id="GBB86845.1"/>
    </source>
</evidence>